<reference evidence="4 5" key="1">
    <citation type="submission" date="2021-01" db="EMBL/GenBank/DDBJ databases">
        <title>Whole genome shotgun sequence of Actinoplanes couchii NBRC 106145.</title>
        <authorList>
            <person name="Komaki H."/>
            <person name="Tamura T."/>
        </authorList>
    </citation>
    <scope>NUCLEOTIDE SEQUENCE [LARGE SCALE GENOMIC DNA]</scope>
    <source>
        <strain evidence="4 5">NBRC 106145</strain>
    </source>
</reference>
<evidence type="ECO:0000313" key="5">
    <source>
        <dbReference type="Proteomes" id="UP000612282"/>
    </source>
</evidence>
<accession>A0ABQ3XKB0</accession>
<gene>
    <name evidence="4" type="ORF">Aco03nite_073330</name>
</gene>
<dbReference type="Pfam" id="PF00107">
    <property type="entry name" value="ADH_zinc_N"/>
    <property type="match status" value="1"/>
</dbReference>
<organism evidence="4 5">
    <name type="scientific">Actinoplanes couchii</name>
    <dbReference type="NCBI Taxonomy" id="403638"/>
    <lineage>
        <taxon>Bacteria</taxon>
        <taxon>Bacillati</taxon>
        <taxon>Actinomycetota</taxon>
        <taxon>Actinomycetes</taxon>
        <taxon>Micromonosporales</taxon>
        <taxon>Micromonosporaceae</taxon>
        <taxon>Actinoplanes</taxon>
    </lineage>
</organism>
<dbReference type="SUPFAM" id="SSF50129">
    <property type="entry name" value="GroES-like"/>
    <property type="match status" value="1"/>
</dbReference>
<dbReference type="InterPro" id="IPR045010">
    <property type="entry name" value="MDR_fam"/>
</dbReference>
<dbReference type="InterPro" id="IPR041694">
    <property type="entry name" value="ADH_N_2"/>
</dbReference>
<evidence type="ECO:0000256" key="1">
    <source>
        <dbReference type="ARBA" id="ARBA00023002"/>
    </source>
</evidence>
<dbReference type="Pfam" id="PF16884">
    <property type="entry name" value="ADH_N_2"/>
    <property type="match status" value="1"/>
</dbReference>
<keyword evidence="1" id="KW-0560">Oxidoreductase</keyword>
<dbReference type="InterPro" id="IPR036291">
    <property type="entry name" value="NAD(P)-bd_dom_sf"/>
</dbReference>
<evidence type="ECO:0000313" key="4">
    <source>
        <dbReference type="EMBL" id="GID58929.1"/>
    </source>
</evidence>
<feature type="domain" description="Alcohol dehydrogenase-like C-terminal" evidence="2">
    <location>
        <begin position="150"/>
        <end position="275"/>
    </location>
</feature>
<dbReference type="SUPFAM" id="SSF51735">
    <property type="entry name" value="NAD(P)-binding Rossmann-fold domains"/>
    <property type="match status" value="1"/>
</dbReference>
<proteinExistence type="predicted"/>
<dbReference type="EMBL" id="BOMG01000092">
    <property type="protein sequence ID" value="GID58929.1"/>
    <property type="molecule type" value="Genomic_DNA"/>
</dbReference>
<sequence>MREIRVARIPRGLPVADDFVVAEAPMPVAGAGEVLVRNRWFTVFAALRTLLAGVSGAPMPGLTVGDTLFGPAIGEVVQAPADSGLKDGDLVKHMLGWREYAVLPAAGLTRLDGDPVPHLAQVPTAHGAFTRAARLQPGDTVFVSGGAGSLGSVAGQVAKLLGAGRVIGGTGSAWKAEQMLTDFGYDAVVARGDADQLAAAAPDGIDVFFDNTGGDDLRAALAVARPHARFALVGALSGQLSATGPGTTAPVEIDTFALILKQITVTGYSGQEETPEWLLPRINFRYARVDGLAAAPQAVQDALTGRYAGTVIVAV</sequence>
<keyword evidence="5" id="KW-1185">Reference proteome</keyword>
<feature type="domain" description="Oxidoreductase N-terminal" evidence="3">
    <location>
        <begin position="2"/>
        <end position="110"/>
    </location>
</feature>
<evidence type="ECO:0000259" key="2">
    <source>
        <dbReference type="Pfam" id="PF00107"/>
    </source>
</evidence>
<dbReference type="CDD" id="cd05288">
    <property type="entry name" value="PGDH"/>
    <property type="match status" value="1"/>
</dbReference>
<dbReference type="PANTHER" id="PTHR43205">
    <property type="entry name" value="PROSTAGLANDIN REDUCTASE"/>
    <property type="match status" value="1"/>
</dbReference>
<dbReference type="PANTHER" id="PTHR43205:SF7">
    <property type="entry name" value="PROSTAGLANDIN REDUCTASE 1"/>
    <property type="match status" value="1"/>
</dbReference>
<dbReference type="InterPro" id="IPR011032">
    <property type="entry name" value="GroES-like_sf"/>
</dbReference>
<protein>
    <submittedName>
        <fullName evidence="4">NADP-dependent oxidoreductase</fullName>
    </submittedName>
</protein>
<comment type="caution">
    <text evidence="4">The sequence shown here is derived from an EMBL/GenBank/DDBJ whole genome shotgun (WGS) entry which is preliminary data.</text>
</comment>
<dbReference type="InterPro" id="IPR013149">
    <property type="entry name" value="ADH-like_C"/>
</dbReference>
<evidence type="ECO:0000259" key="3">
    <source>
        <dbReference type="Pfam" id="PF16884"/>
    </source>
</evidence>
<dbReference type="Gene3D" id="3.40.50.720">
    <property type="entry name" value="NAD(P)-binding Rossmann-like Domain"/>
    <property type="match status" value="1"/>
</dbReference>
<name>A0ABQ3XKB0_9ACTN</name>
<dbReference type="Gene3D" id="3.90.180.10">
    <property type="entry name" value="Medium-chain alcohol dehydrogenases, catalytic domain"/>
    <property type="match status" value="1"/>
</dbReference>
<dbReference type="Proteomes" id="UP000612282">
    <property type="component" value="Unassembled WGS sequence"/>
</dbReference>
<dbReference type="RefSeq" id="WP_203804362.1">
    <property type="nucleotide sequence ID" value="NZ_BAAAQE010000093.1"/>
</dbReference>